<comment type="caution">
    <text evidence="1">The sequence shown here is derived from an EMBL/GenBank/DDBJ whole genome shotgun (WGS) entry which is preliminary data.</text>
</comment>
<protein>
    <submittedName>
        <fullName evidence="1">Uncharacterized protein</fullName>
    </submittedName>
</protein>
<gene>
    <name evidence="1" type="ORF">EZS27_021687</name>
</gene>
<reference evidence="1" key="1">
    <citation type="submission" date="2019-03" db="EMBL/GenBank/DDBJ databases">
        <title>Single cell metagenomics reveals metabolic interactions within the superorganism composed of flagellate Streblomastix strix and complex community of Bacteroidetes bacteria on its surface.</title>
        <authorList>
            <person name="Treitli S.C."/>
            <person name="Kolisko M."/>
            <person name="Husnik F."/>
            <person name="Keeling P."/>
            <person name="Hampl V."/>
        </authorList>
    </citation>
    <scope>NUCLEOTIDE SEQUENCE</scope>
    <source>
        <strain evidence="1">STM</strain>
    </source>
</reference>
<name>A0A5J4R5S2_9ZZZZ</name>
<accession>A0A5J4R5S2</accession>
<proteinExistence type="predicted"/>
<dbReference type="EMBL" id="SNRY01001637">
    <property type="protein sequence ID" value="KAA6329507.1"/>
    <property type="molecule type" value="Genomic_DNA"/>
</dbReference>
<dbReference type="AlphaFoldDB" id="A0A5J4R5S2"/>
<sequence length="81" mass="9612">MQIKNYPGVAYIEDKRESRRLLGDIILKELIFIIRNRFQGWKNLHSYSMPIYNTLNLMPFLTDVYILEISIIYSWPDATSA</sequence>
<organism evidence="1">
    <name type="scientific">termite gut metagenome</name>
    <dbReference type="NCBI Taxonomy" id="433724"/>
    <lineage>
        <taxon>unclassified sequences</taxon>
        <taxon>metagenomes</taxon>
        <taxon>organismal metagenomes</taxon>
    </lineage>
</organism>
<evidence type="ECO:0000313" key="1">
    <source>
        <dbReference type="EMBL" id="KAA6329507.1"/>
    </source>
</evidence>